<feature type="domain" description="Homing endonuclease LAGLIDADG" evidence="1">
    <location>
        <begin position="38"/>
        <end position="214"/>
    </location>
</feature>
<sequence>MPQNLLLLLFGGGPQGTHFNLRFIDILRYTYSFTPFMRDVLTGLMLGDGCLILDFSKRSINPCLSFSQSLVNVRYFLDVWIIFNSLSNSMPGRPQKRFDSRTGKTYYTLQFISRNAYAFWVFYEAWYPNGYKVIPDSIFEDLTPAALAHWIMCDGSANGYGLCLATQGFTFWEATRLASILIYKFGLVVSVQNQTYTTGVKPRLYVSYSSMPALVKIVRPFFSPSMAYKLGKHW</sequence>
<gene>
    <name evidence="2" type="primary">iorf234</name>
</gene>
<evidence type="ECO:0000259" key="1">
    <source>
        <dbReference type="Pfam" id="PF03161"/>
    </source>
</evidence>
<organism evidence="2">
    <name type="scientific">Powellomyces hirtus</name>
    <dbReference type="NCBI Taxonomy" id="109895"/>
    <lineage>
        <taxon>Eukaryota</taxon>
        <taxon>Fungi</taxon>
        <taxon>Fungi incertae sedis</taxon>
        <taxon>Chytridiomycota</taxon>
        <taxon>Chytridiomycota incertae sedis</taxon>
        <taxon>Chytridiomycetes</taxon>
        <taxon>Spizellomycetales</taxon>
        <taxon>Powellomycetaceae</taxon>
        <taxon>Powellomyces</taxon>
    </lineage>
</organism>
<keyword evidence="2" id="KW-0378">Hydrolase</keyword>
<accession>A0A4P8NQ59</accession>
<dbReference type="Gene3D" id="3.10.28.10">
    <property type="entry name" value="Homing endonucleases"/>
    <property type="match status" value="2"/>
</dbReference>
<dbReference type="GO" id="GO:0004519">
    <property type="term" value="F:endonuclease activity"/>
    <property type="evidence" value="ECO:0007669"/>
    <property type="project" value="UniProtKB-KW"/>
</dbReference>
<name>A0A4P8NQ59_9FUNG</name>
<keyword evidence="2" id="KW-0496">Mitochondrion</keyword>
<keyword evidence="2" id="KW-0255">Endonuclease</keyword>
<dbReference type="EMBL" id="MK292693">
    <property type="protein sequence ID" value="QCQ69127.1"/>
    <property type="molecule type" value="Genomic_DNA"/>
</dbReference>
<dbReference type="InterPro" id="IPR027434">
    <property type="entry name" value="Homing_endonucl"/>
</dbReference>
<protein>
    <submittedName>
        <fullName evidence="2">LAGLIDADG endonuclease</fullName>
    </submittedName>
</protein>
<dbReference type="AlphaFoldDB" id="A0A4P8NQ59"/>
<reference evidence="2" key="1">
    <citation type="journal article" date="2018" name="BMC Evol. Biol.">
        <title>The linear mitochondrial genome of the quarantine chytrid Synchytrium endobioticum; insights into the evolution and recent history of an obligate biotrophic plant pathogen.</title>
        <authorList>
            <person name="van de Vossenberg B.T.L.H."/>
            <person name="Brankovics B."/>
            <person name="Nguyen H.D.T."/>
            <person name="van Gent-Pelzer M.P.E."/>
            <person name="Smith D."/>
            <person name="Dadej K."/>
            <person name="Przetakiewicz J."/>
            <person name="Kreuze J.F."/>
            <person name="Boerma M."/>
            <person name="van Leeuwen G.C.M."/>
            <person name="Andre Levesque C."/>
            <person name="van der Lee T.A.J."/>
        </authorList>
    </citation>
    <scope>NUCLEOTIDE SEQUENCE</scope>
    <source>
        <strain evidence="2">CBS 809.83</strain>
    </source>
</reference>
<proteinExistence type="predicted"/>
<keyword evidence="2" id="KW-0540">Nuclease</keyword>
<dbReference type="Pfam" id="PF03161">
    <property type="entry name" value="LAGLIDADG_2"/>
    <property type="match status" value="1"/>
</dbReference>
<evidence type="ECO:0000313" key="2">
    <source>
        <dbReference type="EMBL" id="QCQ69127.1"/>
    </source>
</evidence>
<dbReference type="InterPro" id="IPR004860">
    <property type="entry name" value="LAGLIDADG_dom"/>
</dbReference>
<dbReference type="SUPFAM" id="SSF55608">
    <property type="entry name" value="Homing endonucleases"/>
    <property type="match status" value="1"/>
</dbReference>
<geneLocation type="mitochondrion" evidence="2"/>